<dbReference type="Proteomes" id="UP000593567">
    <property type="component" value="Unassembled WGS sequence"/>
</dbReference>
<evidence type="ECO:0000313" key="3">
    <source>
        <dbReference type="Proteomes" id="UP000593567"/>
    </source>
</evidence>
<gene>
    <name evidence="2" type="ORF">EB796_006285</name>
</gene>
<feature type="signal peptide" evidence="1">
    <location>
        <begin position="1"/>
        <end position="20"/>
    </location>
</feature>
<protein>
    <submittedName>
        <fullName evidence="2">Uncharacterized protein</fullName>
    </submittedName>
</protein>
<sequence length="78" mass="8547">MYTSMKITFLLLAISAAALACFNHKSCETCTKSTMNVLFLKVKCQWCPLSQTCHVKGSNSTICIFILCAASQLLLPVI</sequence>
<keyword evidence="1" id="KW-0732">Signal</keyword>
<name>A0A7J7KC35_BUGNE</name>
<proteinExistence type="predicted"/>
<keyword evidence="3" id="KW-1185">Reference proteome</keyword>
<evidence type="ECO:0000256" key="1">
    <source>
        <dbReference type="SAM" id="SignalP"/>
    </source>
</evidence>
<dbReference type="PROSITE" id="PS51257">
    <property type="entry name" value="PROKAR_LIPOPROTEIN"/>
    <property type="match status" value="1"/>
</dbReference>
<evidence type="ECO:0000313" key="2">
    <source>
        <dbReference type="EMBL" id="KAF6035411.1"/>
    </source>
</evidence>
<comment type="caution">
    <text evidence="2">The sequence shown here is derived from an EMBL/GenBank/DDBJ whole genome shotgun (WGS) entry which is preliminary data.</text>
</comment>
<accession>A0A7J7KC35</accession>
<organism evidence="2 3">
    <name type="scientific">Bugula neritina</name>
    <name type="common">Brown bryozoan</name>
    <name type="synonym">Sertularia neritina</name>
    <dbReference type="NCBI Taxonomy" id="10212"/>
    <lineage>
        <taxon>Eukaryota</taxon>
        <taxon>Metazoa</taxon>
        <taxon>Spiralia</taxon>
        <taxon>Lophotrochozoa</taxon>
        <taxon>Bryozoa</taxon>
        <taxon>Gymnolaemata</taxon>
        <taxon>Cheilostomatida</taxon>
        <taxon>Flustrina</taxon>
        <taxon>Buguloidea</taxon>
        <taxon>Bugulidae</taxon>
        <taxon>Bugula</taxon>
    </lineage>
</organism>
<feature type="chain" id="PRO_5029630197" evidence="1">
    <location>
        <begin position="21"/>
        <end position="78"/>
    </location>
</feature>
<dbReference type="AlphaFoldDB" id="A0A7J7KC35"/>
<dbReference type="EMBL" id="VXIV02000882">
    <property type="protein sequence ID" value="KAF6035411.1"/>
    <property type="molecule type" value="Genomic_DNA"/>
</dbReference>
<reference evidence="2" key="1">
    <citation type="submission" date="2020-06" db="EMBL/GenBank/DDBJ databases">
        <title>Draft genome of Bugula neritina, a colonial animal packing powerful symbionts and potential medicines.</title>
        <authorList>
            <person name="Rayko M."/>
        </authorList>
    </citation>
    <scope>NUCLEOTIDE SEQUENCE [LARGE SCALE GENOMIC DNA]</scope>
    <source>
        <strain evidence="2">Kwan_BN1</strain>
    </source>
</reference>